<dbReference type="SUPFAM" id="SSF51658">
    <property type="entry name" value="Xylose isomerase-like"/>
    <property type="match status" value="1"/>
</dbReference>
<evidence type="ECO:0000313" key="2">
    <source>
        <dbReference type="EMBL" id="ACL18963.1"/>
    </source>
</evidence>
<dbReference type="InterPro" id="IPR013022">
    <property type="entry name" value="Xyl_isomerase-like_TIM-brl"/>
</dbReference>
<dbReference type="InterPro" id="IPR036237">
    <property type="entry name" value="Xyl_isomerase-like_sf"/>
</dbReference>
<protein>
    <submittedName>
        <fullName evidence="2">Xylose isomerase domain protein TIM barrel</fullName>
    </submittedName>
</protein>
<name>B8FY76_DESHD</name>
<organism evidence="2 3">
    <name type="scientific">Desulfitobacterium hafniense (strain DSM 10664 / DCB-2)</name>
    <dbReference type="NCBI Taxonomy" id="272564"/>
    <lineage>
        <taxon>Bacteria</taxon>
        <taxon>Bacillati</taxon>
        <taxon>Bacillota</taxon>
        <taxon>Clostridia</taxon>
        <taxon>Eubacteriales</taxon>
        <taxon>Desulfitobacteriaceae</taxon>
        <taxon>Desulfitobacterium</taxon>
    </lineage>
</organism>
<evidence type="ECO:0000313" key="3">
    <source>
        <dbReference type="Proteomes" id="UP000007726"/>
    </source>
</evidence>
<proteinExistence type="predicted"/>
<feature type="domain" description="Xylose isomerase-like TIM barrel" evidence="1">
    <location>
        <begin position="52"/>
        <end position="288"/>
    </location>
</feature>
<gene>
    <name evidence="2" type="ordered locus">Dhaf_0900</name>
</gene>
<dbReference type="HOGENOM" id="CLU_064084_0_0_9"/>
<dbReference type="EMBL" id="CP001336">
    <property type="protein sequence ID" value="ACL18963.1"/>
    <property type="molecule type" value="Genomic_DNA"/>
</dbReference>
<dbReference type="RefSeq" id="WP_015943082.1">
    <property type="nucleotide sequence ID" value="NC_011830.1"/>
</dbReference>
<dbReference type="Proteomes" id="UP000007726">
    <property type="component" value="Chromosome"/>
</dbReference>
<dbReference type="KEGG" id="dhd:Dhaf_0900"/>
<dbReference type="PANTHER" id="PTHR12110:SF21">
    <property type="entry name" value="XYLOSE ISOMERASE-LIKE TIM BARREL DOMAIN-CONTAINING PROTEIN"/>
    <property type="match status" value="1"/>
</dbReference>
<dbReference type="Gene3D" id="3.20.20.150">
    <property type="entry name" value="Divalent-metal-dependent TIM barrel enzymes"/>
    <property type="match status" value="1"/>
</dbReference>
<dbReference type="InterPro" id="IPR050312">
    <property type="entry name" value="IolE/XylAMocC-like"/>
</dbReference>
<dbReference type="SMR" id="B8FY76"/>
<dbReference type="Pfam" id="PF01261">
    <property type="entry name" value="AP_endonuc_2"/>
    <property type="match status" value="1"/>
</dbReference>
<dbReference type="AlphaFoldDB" id="B8FY76"/>
<sequence>MNESFRKYMKVGLVHFMAYPSTSKGEGPILETLRRIAMDEYFEVVEMTWIKDPAVRKKARQIIETSHMEFSYAGMPRLLPTKQNINSLNEEERLQALANVKEGIDEAYEMGAKDFAFLSGKYEEPRKEEAYQALIRSTKEICAYAKSKGDMKIAIEVFDYDVDKCSLIGPVALTQRYAKEIRREYDNFGLMVDLSHLPQLRETPAESLIPVKDYIIHAHMGNTLVKDKLSPVYGDEHPRFGFPGSENDVAELVEYLRVLLDIGFLNKENRPIVSLEVKPYEDEDPELVIANAKRVLNLAWDQV</sequence>
<evidence type="ECO:0000259" key="1">
    <source>
        <dbReference type="Pfam" id="PF01261"/>
    </source>
</evidence>
<reference evidence="2 3" key="1">
    <citation type="journal article" date="2012" name="BMC Microbiol.">
        <title>Genome sequence of Desulfitobacterium hafniense DCB-2, a Gram-positive anaerobe capable of dehalogenation and metal reduction.</title>
        <authorList>
            <person name="Kim S.H."/>
            <person name="Harzman C."/>
            <person name="Davis J.K."/>
            <person name="Hutcheson R."/>
            <person name="Broderick J.B."/>
            <person name="Marsh T.L."/>
            <person name="Tiedje J.M."/>
        </authorList>
    </citation>
    <scope>NUCLEOTIDE SEQUENCE [LARGE SCALE GENOMIC DNA]</scope>
    <source>
        <strain evidence="3">DSM 10664 / DCB-2</strain>
    </source>
</reference>
<accession>B8FY76</accession>
<keyword evidence="2" id="KW-0413">Isomerase</keyword>
<dbReference type="PANTHER" id="PTHR12110">
    <property type="entry name" value="HYDROXYPYRUVATE ISOMERASE"/>
    <property type="match status" value="1"/>
</dbReference>
<dbReference type="GO" id="GO:0016853">
    <property type="term" value="F:isomerase activity"/>
    <property type="evidence" value="ECO:0007669"/>
    <property type="project" value="UniProtKB-KW"/>
</dbReference>